<protein>
    <submittedName>
        <fullName evidence="1">Aldose epimerase</fullName>
    </submittedName>
</protein>
<evidence type="ECO:0000313" key="2">
    <source>
        <dbReference type="Proteomes" id="UP000032534"/>
    </source>
</evidence>
<comment type="caution">
    <text evidence="1">The sequence shown here is derived from an EMBL/GenBank/DDBJ whole genome shotgun (WGS) entry which is preliminary data.</text>
</comment>
<organism evidence="1 2">
    <name type="scientific">Paenibacillus terrae</name>
    <dbReference type="NCBI Taxonomy" id="159743"/>
    <lineage>
        <taxon>Bacteria</taxon>
        <taxon>Bacillati</taxon>
        <taxon>Bacillota</taxon>
        <taxon>Bacilli</taxon>
        <taxon>Bacillales</taxon>
        <taxon>Paenibacillaceae</taxon>
        <taxon>Paenibacillus</taxon>
    </lineage>
</organism>
<evidence type="ECO:0000313" key="1">
    <source>
        <dbReference type="EMBL" id="KJD44263.1"/>
    </source>
</evidence>
<dbReference type="GO" id="GO:0016853">
    <property type="term" value="F:isomerase activity"/>
    <property type="evidence" value="ECO:0007669"/>
    <property type="project" value="InterPro"/>
</dbReference>
<dbReference type="InterPro" id="IPR011013">
    <property type="entry name" value="Gal_mutarotase_sf_dom"/>
</dbReference>
<dbReference type="EMBL" id="JTHP01000038">
    <property type="protein sequence ID" value="KJD44263.1"/>
    <property type="molecule type" value="Genomic_DNA"/>
</dbReference>
<dbReference type="InterPro" id="IPR008183">
    <property type="entry name" value="Aldose_1/G6P_1-epimerase"/>
</dbReference>
<keyword evidence="2" id="KW-1185">Reference proteome</keyword>
<dbReference type="GO" id="GO:0030246">
    <property type="term" value="F:carbohydrate binding"/>
    <property type="evidence" value="ECO:0007669"/>
    <property type="project" value="InterPro"/>
</dbReference>
<dbReference type="GO" id="GO:0005975">
    <property type="term" value="P:carbohydrate metabolic process"/>
    <property type="evidence" value="ECO:0007669"/>
    <property type="project" value="InterPro"/>
</dbReference>
<accession>A0A0D7WZX3</accession>
<dbReference type="CDD" id="cd01081">
    <property type="entry name" value="Aldose_epim"/>
    <property type="match status" value="1"/>
</dbReference>
<dbReference type="AlphaFoldDB" id="A0A0D7WZX3"/>
<dbReference type="InterPro" id="IPR014718">
    <property type="entry name" value="GH-type_carb-bd"/>
</dbReference>
<dbReference type="Pfam" id="PF01263">
    <property type="entry name" value="Aldose_epim"/>
    <property type="match status" value="1"/>
</dbReference>
<name>A0A0D7WZX3_9BACL</name>
<reference evidence="1 2" key="1">
    <citation type="submission" date="2014-11" db="EMBL/GenBank/DDBJ databases">
        <title>Draft Genome Sequences of Paenibacillus polymyxa NRRL B-30509 and Paenibacillus terrae NRRL B-30644, Strains from a Poultry Environment that Produce Tridecaptin A and Paenicidins.</title>
        <authorList>
            <person name="van Belkum M.J."/>
            <person name="Lohans C.T."/>
            <person name="Vederas J.C."/>
        </authorList>
    </citation>
    <scope>NUCLEOTIDE SEQUENCE [LARGE SCALE GENOMIC DNA]</scope>
    <source>
        <strain evidence="1 2">NRRL B-30644</strain>
    </source>
</reference>
<dbReference type="OrthoDB" id="9795355at2"/>
<dbReference type="Gene3D" id="2.70.98.10">
    <property type="match status" value="1"/>
</dbReference>
<dbReference type="SUPFAM" id="SSF74650">
    <property type="entry name" value="Galactose mutarotase-like"/>
    <property type="match status" value="1"/>
</dbReference>
<proteinExistence type="predicted"/>
<dbReference type="PATRIC" id="fig|159743.3.peg.3935"/>
<gene>
    <name evidence="1" type="ORF">QD47_17695</name>
</gene>
<dbReference type="RefSeq" id="WP_044647375.1">
    <property type="nucleotide sequence ID" value="NZ_JTHP01000038.1"/>
</dbReference>
<dbReference type="Proteomes" id="UP000032534">
    <property type="component" value="Unassembled WGS sequence"/>
</dbReference>
<sequence length="339" mass="38541">MTHQHAAIGDLYYGIPAIRLKFGRYEAVALPGNGANLISFRDNETGYSFLREPEADSIEAFKQSPSVYGIPFLYPPNRYEDGKFLWNGVTYELPINETATHNHLHGFLHTVRWEVEDYGSGEQGSYVVMNQHVREGHPMFHYLPFTFTIKLTYSLDEFGLHQRYVIHNEGDQPIPNLYAFHTAIRVPFVPDSSPEDYKIKVTIGERRELTERLLATGQLQPLSPEEELLKTTGVSPYFASMDNHYTAAPQNGRNYMELTHSKTGATLVYDVGTAYKHWMIWNNKANKEFICPEPQMNMINAPNRPDLPAEEIGLIALAPGHIFEATSRLYCVIPAQSKS</sequence>